<feature type="region of interest" description="Disordered" evidence="1">
    <location>
        <begin position="37"/>
        <end position="56"/>
    </location>
</feature>
<feature type="signal peptide" evidence="2">
    <location>
        <begin position="1"/>
        <end position="30"/>
    </location>
</feature>
<dbReference type="Pfam" id="PF18986">
    <property type="entry name" value="DUF5719"/>
    <property type="match status" value="1"/>
</dbReference>
<evidence type="ECO:0000313" key="4">
    <source>
        <dbReference type="Proteomes" id="UP000013167"/>
    </source>
</evidence>
<feature type="compositionally biased region" description="Low complexity" evidence="1">
    <location>
        <begin position="44"/>
        <end position="55"/>
    </location>
</feature>
<evidence type="ECO:0000313" key="3">
    <source>
        <dbReference type="EMBL" id="CCH70139.1"/>
    </source>
</evidence>
<dbReference type="InterPro" id="IPR043777">
    <property type="entry name" value="DUF5719"/>
</dbReference>
<name>N0E4X3_9MICO</name>
<dbReference type="OrthoDB" id="5141713at2"/>
<evidence type="ECO:0000256" key="1">
    <source>
        <dbReference type="SAM" id="MobiDB-lite"/>
    </source>
</evidence>
<dbReference type="EMBL" id="CAIZ01000122">
    <property type="protein sequence ID" value="CCH70139.1"/>
    <property type="molecule type" value="Genomic_DNA"/>
</dbReference>
<feature type="chain" id="PRO_5039535972" evidence="2">
    <location>
        <begin position="31"/>
        <end position="484"/>
    </location>
</feature>
<dbReference type="eggNOG" id="COG3147">
    <property type="taxonomic scope" value="Bacteria"/>
</dbReference>
<accession>N0E4X3</accession>
<dbReference type="RefSeq" id="WP_010849995.1">
    <property type="nucleotide sequence ID" value="NZ_HF570956.1"/>
</dbReference>
<protein>
    <submittedName>
        <fullName evidence="3">Putative secreted protein</fullName>
    </submittedName>
</protein>
<dbReference type="Proteomes" id="UP000013167">
    <property type="component" value="Unassembled WGS sequence"/>
</dbReference>
<comment type="caution">
    <text evidence="3">The sequence shown here is derived from an EMBL/GenBank/DDBJ whole genome shotgun (WGS) entry which is preliminary data.</text>
</comment>
<gene>
    <name evidence="3" type="ORF">BN10_520040</name>
</gene>
<reference evidence="3 4" key="1">
    <citation type="journal article" date="2013" name="ISME J.">
        <title>A metabolic model for members of the genus Tetrasphaera involved in enhanced biological phosphorus removal.</title>
        <authorList>
            <person name="Kristiansen R."/>
            <person name="Nguyen H.T.T."/>
            <person name="Saunders A.M."/>
            <person name="Nielsen J.L."/>
            <person name="Wimmer R."/>
            <person name="Le V.Q."/>
            <person name="McIlroy S.J."/>
            <person name="Petrovski S."/>
            <person name="Seviour R.J."/>
            <person name="Calteau A."/>
            <person name="Nielsen K.L."/>
            <person name="Nielsen P.H."/>
        </authorList>
    </citation>
    <scope>NUCLEOTIDE SEQUENCE [LARGE SCALE GENOMIC DNA]</scope>
    <source>
        <strain evidence="3 4">Lp2</strain>
    </source>
</reference>
<evidence type="ECO:0000256" key="2">
    <source>
        <dbReference type="SAM" id="SignalP"/>
    </source>
</evidence>
<dbReference type="STRING" id="1193181.BN10_520040"/>
<keyword evidence="2" id="KW-0732">Signal</keyword>
<proteinExistence type="predicted"/>
<sequence length="484" mass="47702">MKPREIGWIRAGFAALALVGLTVAATSSTAVVDFAGASPSEQQRTTPLSRPTTSSVHCVGPELSGLRDVPDQLQEVTVRAEAPPAEVSGITDPGSIDLAAPDGSRTTTAGRVAGVSTGQPGTVTGTGHDGSAPGLIAAQQYSSDTNDLRGLSLAGCGQPVADAWLVAGGGDAGRQERLLLANPGANEVTVDVTVLGAKGIVASQNGRGIVVPGRGRTSVLLDAVAAGEASPTVHVTVRGGTVVPALADTWLDGSVPAGAETTTAAAAPAIRQLVPVADLAQAGVLRVAVPGDTEAVVNARLVSTSGAAPLPGGGVQRIAGGSSVDIPLADVPAGTYAVEINADLPVVTAVFSAARAASEPGDFAWTPASATLGPLFGLPLPELGAGTRQLALVSSGADATVTVITRGQTVTAKDVSLPADTLVLVDLTGAQSVWVATGEGRDSGEGVHGAVLSAVGTGPTRLLAATPLLDVLLEASTTSASPLP</sequence>
<dbReference type="AlphaFoldDB" id="N0E4X3"/>
<dbReference type="HOGENOM" id="CLU_559942_0_0_11"/>
<keyword evidence="4" id="KW-1185">Reference proteome</keyword>
<organism evidence="3 4">
    <name type="scientific">Phycicoccus elongatus Lp2</name>
    <dbReference type="NCBI Taxonomy" id="1193181"/>
    <lineage>
        <taxon>Bacteria</taxon>
        <taxon>Bacillati</taxon>
        <taxon>Actinomycetota</taxon>
        <taxon>Actinomycetes</taxon>
        <taxon>Micrococcales</taxon>
        <taxon>Intrasporangiaceae</taxon>
        <taxon>Phycicoccus</taxon>
    </lineage>
</organism>